<evidence type="ECO:0000259" key="8">
    <source>
        <dbReference type="PROSITE" id="PS50137"/>
    </source>
</evidence>
<evidence type="ECO:0000313" key="10">
    <source>
        <dbReference type="Proteomes" id="UP001054889"/>
    </source>
</evidence>
<dbReference type="Proteomes" id="UP001054889">
    <property type="component" value="Unassembled WGS sequence"/>
</dbReference>
<dbReference type="Gene3D" id="3.40.50.300">
    <property type="entry name" value="P-loop containing nucleotide triphosphate hydrolases"/>
    <property type="match status" value="1"/>
</dbReference>
<dbReference type="GO" id="GO:0005634">
    <property type="term" value="C:nucleus"/>
    <property type="evidence" value="ECO:0007669"/>
    <property type="project" value="TreeGrafter"/>
</dbReference>
<dbReference type="Pfam" id="PF04408">
    <property type="entry name" value="WHD_HA2"/>
    <property type="match status" value="1"/>
</dbReference>
<dbReference type="SUPFAM" id="SSF54768">
    <property type="entry name" value="dsRNA-binding domain-like"/>
    <property type="match status" value="1"/>
</dbReference>
<evidence type="ECO:0000256" key="6">
    <source>
        <dbReference type="PROSITE-ProRule" id="PRU00266"/>
    </source>
</evidence>
<dbReference type="PANTHER" id="PTHR18934">
    <property type="entry name" value="ATP-DEPENDENT RNA HELICASE"/>
    <property type="match status" value="1"/>
</dbReference>
<dbReference type="PANTHER" id="PTHR18934:SF229">
    <property type="entry name" value="DEXH-BOX ATP-DEPENDENT RNA HELICASE DEXH3"/>
    <property type="match status" value="1"/>
</dbReference>
<comment type="caution">
    <text evidence="9">The sequence shown here is derived from an EMBL/GenBank/DDBJ whole genome shotgun (WGS) entry which is preliminary data.</text>
</comment>
<keyword evidence="10" id="KW-1185">Reference proteome</keyword>
<dbReference type="GO" id="GO:0005524">
    <property type="term" value="F:ATP binding"/>
    <property type="evidence" value="ECO:0007669"/>
    <property type="project" value="UniProtKB-KW"/>
</dbReference>
<evidence type="ECO:0000256" key="1">
    <source>
        <dbReference type="ARBA" id="ARBA00022741"/>
    </source>
</evidence>
<accession>A0AAV5D7B7</accession>
<dbReference type="Pfam" id="PF07717">
    <property type="entry name" value="OB_NTP_bind"/>
    <property type="match status" value="1"/>
</dbReference>
<protein>
    <recommendedName>
        <fullName evidence="8">DRBM domain-containing protein</fullName>
    </recommendedName>
</protein>
<dbReference type="InterPro" id="IPR048333">
    <property type="entry name" value="HA2_WH"/>
</dbReference>
<evidence type="ECO:0000256" key="3">
    <source>
        <dbReference type="ARBA" id="ARBA00022806"/>
    </source>
</evidence>
<feature type="compositionally biased region" description="Basic residues" evidence="7">
    <location>
        <begin position="651"/>
        <end position="663"/>
    </location>
</feature>
<name>A0AAV5D7B7_ELECO</name>
<keyword evidence="6" id="KW-0694">RNA-binding</keyword>
<comment type="similarity">
    <text evidence="5">Belongs to the DExH box helicase family.</text>
</comment>
<reference evidence="9" key="2">
    <citation type="submission" date="2021-12" db="EMBL/GenBank/DDBJ databases">
        <title>Resequencing data analysis of finger millet.</title>
        <authorList>
            <person name="Hatakeyama M."/>
            <person name="Aluri S."/>
            <person name="Balachadran M.T."/>
            <person name="Sivarajan S.R."/>
            <person name="Poveda L."/>
            <person name="Shimizu-Inatsugi R."/>
            <person name="Schlapbach R."/>
            <person name="Sreeman S.M."/>
            <person name="Shimizu K.K."/>
        </authorList>
    </citation>
    <scope>NUCLEOTIDE SEQUENCE</scope>
</reference>
<dbReference type="GO" id="GO:0003723">
    <property type="term" value="F:RNA binding"/>
    <property type="evidence" value="ECO:0007669"/>
    <property type="project" value="UniProtKB-UniRule"/>
</dbReference>
<dbReference type="InterPro" id="IPR014720">
    <property type="entry name" value="dsRBD_dom"/>
</dbReference>
<dbReference type="InterPro" id="IPR059023">
    <property type="entry name" value="RNA_hel_CTD"/>
</dbReference>
<dbReference type="Gene3D" id="3.30.160.20">
    <property type="match status" value="1"/>
</dbReference>
<dbReference type="Gene3D" id="1.20.120.1080">
    <property type="match status" value="1"/>
</dbReference>
<dbReference type="GO" id="GO:0016787">
    <property type="term" value="F:hydrolase activity"/>
    <property type="evidence" value="ECO:0007669"/>
    <property type="project" value="UniProtKB-KW"/>
</dbReference>
<dbReference type="FunFam" id="3.30.160.20:FF:000059">
    <property type="entry name" value="DExH-box ATP-dependent RNA helicase DExH3"/>
    <property type="match status" value="1"/>
</dbReference>
<dbReference type="Pfam" id="PF00035">
    <property type="entry name" value="dsrm"/>
    <property type="match status" value="1"/>
</dbReference>
<dbReference type="SMART" id="SM00847">
    <property type="entry name" value="HA2"/>
    <property type="match status" value="1"/>
</dbReference>
<feature type="region of interest" description="Disordered" evidence="7">
    <location>
        <begin position="628"/>
        <end position="663"/>
    </location>
</feature>
<evidence type="ECO:0000256" key="4">
    <source>
        <dbReference type="ARBA" id="ARBA00022840"/>
    </source>
</evidence>
<dbReference type="FunFam" id="1.20.120.1080:FF:000002">
    <property type="entry name" value="Putative ATP-dependent RNA helicase DHX36"/>
    <property type="match status" value="1"/>
</dbReference>
<keyword evidence="1" id="KW-0547">Nucleotide-binding</keyword>
<dbReference type="Pfam" id="PF21010">
    <property type="entry name" value="HA2_C"/>
    <property type="match status" value="1"/>
</dbReference>
<sequence>MNSVILLLLVFVLDFLLIVLKDLLPRRPELRLILMSATLNAELFSSYFGGAPMIHIPVRFSFKTLFVPTCVSGFTYPVRTHFLEDILEFTGHRLTPYNQIDDYGQEKSWKMQKQALSKRKSQIASVVEDAVEAADLRNYSSRTRDSLSCWNPDSIGFNLIENVLCHICQKERPGAVLVFMTGWDDINALKEQLQANPLLGDPSKVLLLACHGSMASSEQVQNAIDYLKVIGAFDQNEELTILGKHLSMLPVEPKLGKMLIFGAIFNCLDPILTIVSGLSVRDPFLTPFDKKDLAESAKLQFSCRDYSDHLALVRAYEGWREAERDRAGYDYCWKNFLSAQTLKAIDSLRRQFVNLLKDTGLVDENMTLCNKWSRDENLVRAVICAGLYPGVSSVVNKEKSISLKTMEDGQVMLYSSSVNGKEAKIPFPWLVFNEKVKVNSVFLRDSTAISDSTLLLFGGSLQQGGLDGHLKMLGGYLEFFMNRDLASTYLSLKNELESLIHSKLQNPRMDIQTSEELLSAIRLLVTEDPCSGRFVYGRQELKSKKAKMMLSSASMSNGGGNGGDNPKNQLQTLLTRAGHDNPSYKTKQIKNSLFRSTVEFNGMQFVGQPCANKKLAEKDAAEEALNWLTGGASTDSRDQQDVDPMSILTKAPRRRRHSHRRRN</sequence>
<keyword evidence="2" id="KW-0378">Hydrolase</keyword>
<keyword evidence="3" id="KW-0347">Helicase</keyword>
<dbReference type="InterPro" id="IPR007502">
    <property type="entry name" value="Helicase-assoc_dom"/>
</dbReference>
<dbReference type="SMART" id="SM00358">
    <property type="entry name" value="DSRM"/>
    <property type="match status" value="1"/>
</dbReference>
<organism evidence="9 10">
    <name type="scientific">Eleusine coracana subsp. coracana</name>
    <dbReference type="NCBI Taxonomy" id="191504"/>
    <lineage>
        <taxon>Eukaryota</taxon>
        <taxon>Viridiplantae</taxon>
        <taxon>Streptophyta</taxon>
        <taxon>Embryophyta</taxon>
        <taxon>Tracheophyta</taxon>
        <taxon>Spermatophyta</taxon>
        <taxon>Magnoliopsida</taxon>
        <taxon>Liliopsida</taxon>
        <taxon>Poales</taxon>
        <taxon>Poaceae</taxon>
        <taxon>PACMAD clade</taxon>
        <taxon>Chloridoideae</taxon>
        <taxon>Cynodonteae</taxon>
        <taxon>Eleusininae</taxon>
        <taxon>Eleusine</taxon>
    </lineage>
</organism>
<reference evidence="9" key="1">
    <citation type="journal article" date="2018" name="DNA Res.">
        <title>Multiple hybrid de novo genome assembly of finger millet, an orphan allotetraploid crop.</title>
        <authorList>
            <person name="Hatakeyama M."/>
            <person name="Aluri S."/>
            <person name="Balachadran M.T."/>
            <person name="Sivarajan S.R."/>
            <person name="Patrignani A."/>
            <person name="Gruter S."/>
            <person name="Poveda L."/>
            <person name="Shimizu-Inatsugi R."/>
            <person name="Baeten J."/>
            <person name="Francoijs K.J."/>
            <person name="Nataraja K.N."/>
            <person name="Reddy Y.A.N."/>
            <person name="Phadnis S."/>
            <person name="Ravikumar R.L."/>
            <person name="Schlapbach R."/>
            <person name="Sreeman S.M."/>
            <person name="Shimizu K.K."/>
        </authorList>
    </citation>
    <scope>NUCLEOTIDE SEQUENCE</scope>
</reference>
<keyword evidence="4" id="KW-0067">ATP-binding</keyword>
<dbReference type="InterPro" id="IPR027417">
    <property type="entry name" value="P-loop_NTPase"/>
</dbReference>
<proteinExistence type="inferred from homology"/>
<dbReference type="PROSITE" id="PS50137">
    <property type="entry name" value="DS_RBD"/>
    <property type="match status" value="1"/>
</dbReference>
<dbReference type="GO" id="GO:0004386">
    <property type="term" value="F:helicase activity"/>
    <property type="evidence" value="ECO:0007669"/>
    <property type="project" value="UniProtKB-KW"/>
</dbReference>
<dbReference type="EMBL" id="BQKI01000012">
    <property type="protein sequence ID" value="GJN06012.1"/>
    <property type="molecule type" value="Genomic_DNA"/>
</dbReference>
<evidence type="ECO:0000256" key="7">
    <source>
        <dbReference type="SAM" id="MobiDB-lite"/>
    </source>
</evidence>
<gene>
    <name evidence="9" type="primary">ga23696</name>
    <name evidence="9" type="ORF">PR202_ga23696</name>
</gene>
<dbReference type="Pfam" id="PF26026">
    <property type="entry name" value="RNA_hel_CTD"/>
    <property type="match status" value="1"/>
</dbReference>
<dbReference type="AlphaFoldDB" id="A0AAV5D7B7"/>
<dbReference type="InterPro" id="IPR011709">
    <property type="entry name" value="DEAD-box_helicase_OB_fold"/>
</dbReference>
<evidence type="ECO:0000256" key="5">
    <source>
        <dbReference type="ARBA" id="ARBA00060772"/>
    </source>
</evidence>
<dbReference type="SUPFAM" id="SSF52540">
    <property type="entry name" value="P-loop containing nucleoside triphosphate hydrolases"/>
    <property type="match status" value="1"/>
</dbReference>
<evidence type="ECO:0000313" key="9">
    <source>
        <dbReference type="EMBL" id="GJN06012.1"/>
    </source>
</evidence>
<feature type="domain" description="DRBM" evidence="8">
    <location>
        <begin position="565"/>
        <end position="630"/>
    </location>
</feature>
<evidence type="ECO:0000256" key="2">
    <source>
        <dbReference type="ARBA" id="ARBA00022801"/>
    </source>
</evidence>